<dbReference type="PANTHER" id="PTHR37312">
    <property type="entry name" value="MEMBRANE-BOUND ACYLTRANSFERASE YKRP-RELATED"/>
    <property type="match status" value="1"/>
</dbReference>
<feature type="transmembrane region" description="Helical" evidence="1">
    <location>
        <begin position="140"/>
        <end position="158"/>
    </location>
</feature>
<organism evidence="3 4">
    <name type="scientific">Bacteroides finegoldii CL09T03C10</name>
    <dbReference type="NCBI Taxonomy" id="997888"/>
    <lineage>
        <taxon>Bacteria</taxon>
        <taxon>Pseudomonadati</taxon>
        <taxon>Bacteroidota</taxon>
        <taxon>Bacteroidia</taxon>
        <taxon>Bacteroidales</taxon>
        <taxon>Bacteroidaceae</taxon>
        <taxon>Bacteroides</taxon>
    </lineage>
</organism>
<dbReference type="HOGENOM" id="CLU_023915_4_2_10"/>
<reference evidence="3 4" key="1">
    <citation type="submission" date="2012-02" db="EMBL/GenBank/DDBJ databases">
        <title>The Genome Sequence of Bacteroides finegoldii CL09T03C10.</title>
        <authorList>
            <consortium name="The Broad Institute Genome Sequencing Platform"/>
            <person name="Earl A."/>
            <person name="Ward D."/>
            <person name="Feldgarden M."/>
            <person name="Gevers D."/>
            <person name="Zitomersky N.L."/>
            <person name="Coyne M.J."/>
            <person name="Comstock L.E."/>
            <person name="Young S.K."/>
            <person name="Zeng Q."/>
            <person name="Gargeya S."/>
            <person name="Fitzgerald M."/>
            <person name="Haas B."/>
            <person name="Abouelleil A."/>
            <person name="Alvarado L."/>
            <person name="Arachchi H.M."/>
            <person name="Berlin A."/>
            <person name="Chapman S.B."/>
            <person name="Gearin G."/>
            <person name="Goldberg J."/>
            <person name="Griggs A."/>
            <person name="Gujja S."/>
            <person name="Hansen M."/>
            <person name="Heiman D."/>
            <person name="Howarth C."/>
            <person name="Larimer J."/>
            <person name="Lui A."/>
            <person name="MacDonald P.J.P."/>
            <person name="McCowen C."/>
            <person name="Montmayeur A."/>
            <person name="Murphy C."/>
            <person name="Neiman D."/>
            <person name="Pearson M."/>
            <person name="Priest M."/>
            <person name="Roberts A."/>
            <person name="Saif S."/>
            <person name="Shea T."/>
            <person name="Sisk P."/>
            <person name="Stolte C."/>
            <person name="Sykes S."/>
            <person name="Wortman J."/>
            <person name="Nusbaum C."/>
            <person name="Birren B."/>
        </authorList>
    </citation>
    <scope>NUCLEOTIDE SEQUENCE [LARGE SCALE GENOMIC DNA]</scope>
    <source>
        <strain evidence="3 4">CL09T03C10</strain>
    </source>
</reference>
<evidence type="ECO:0000313" key="4">
    <source>
        <dbReference type="Proteomes" id="UP000007995"/>
    </source>
</evidence>
<feature type="transmembrane region" description="Helical" evidence="1">
    <location>
        <begin position="233"/>
        <end position="249"/>
    </location>
</feature>
<dbReference type="EMBL" id="AGXW01000002">
    <property type="protein sequence ID" value="EKJ92423.1"/>
    <property type="molecule type" value="Genomic_DNA"/>
</dbReference>
<dbReference type="GO" id="GO:0016747">
    <property type="term" value="F:acyltransferase activity, transferring groups other than amino-acyl groups"/>
    <property type="evidence" value="ECO:0007669"/>
    <property type="project" value="InterPro"/>
</dbReference>
<dbReference type="Pfam" id="PF01757">
    <property type="entry name" value="Acyl_transf_3"/>
    <property type="match status" value="1"/>
</dbReference>
<feature type="transmembrane region" description="Helical" evidence="1">
    <location>
        <begin position="104"/>
        <end position="128"/>
    </location>
</feature>
<name>K5DHK4_9BACE</name>
<dbReference type="PANTHER" id="PTHR37312:SF1">
    <property type="entry name" value="MEMBRANE-BOUND ACYLTRANSFERASE YKRP-RELATED"/>
    <property type="match status" value="1"/>
</dbReference>
<feature type="transmembrane region" description="Helical" evidence="1">
    <location>
        <begin position="170"/>
        <end position="187"/>
    </location>
</feature>
<feature type="domain" description="Acyltransferase 3" evidence="2">
    <location>
        <begin position="3"/>
        <end position="247"/>
    </location>
</feature>
<keyword evidence="1" id="KW-0812">Transmembrane</keyword>
<evidence type="ECO:0000259" key="2">
    <source>
        <dbReference type="Pfam" id="PF01757"/>
    </source>
</evidence>
<keyword evidence="1" id="KW-1133">Transmembrane helix</keyword>
<accession>K5DHK4</accession>
<feature type="transmembrane region" description="Helical" evidence="1">
    <location>
        <begin position="58"/>
        <end position="77"/>
    </location>
</feature>
<evidence type="ECO:0000313" key="3">
    <source>
        <dbReference type="EMBL" id="EKJ92423.1"/>
    </source>
</evidence>
<sequence length="265" mass="30134">MTNWEKNGFRKFASKKVSTLLVPFVIYSLIVLLLTPLYSDKTIGAHSWQIMMKGWEGMALWFVPVLFFSQVVCYYVLRWSLLNKYVALAAMMLVTYLYRDHVELPWTLYCIPYASSFVIIGALLKSALLTLQNASQGKAFSILTGCVILSLIAPLVSVVDMSCNKVYNFIPAYIGAIAGSFAVLLACMRLEKWRITTNWLQKCGQNTFIVVAFSQIIIMVINYNQILSPQYSFLKYVILVVALVVIAQIKKHVLKSYKEFRGDMI</sequence>
<evidence type="ECO:0000256" key="1">
    <source>
        <dbReference type="SAM" id="Phobius"/>
    </source>
</evidence>
<feature type="transmembrane region" description="Helical" evidence="1">
    <location>
        <begin position="208"/>
        <end position="227"/>
    </location>
</feature>
<comment type="caution">
    <text evidence="3">The sequence shown here is derived from an EMBL/GenBank/DDBJ whole genome shotgun (WGS) entry which is preliminary data.</text>
</comment>
<dbReference type="AlphaFoldDB" id="K5DHK4"/>
<keyword evidence="1" id="KW-0472">Membrane</keyword>
<protein>
    <recommendedName>
        <fullName evidence="2">Acyltransferase 3 domain-containing protein</fullName>
    </recommendedName>
</protein>
<dbReference type="InterPro" id="IPR002656">
    <property type="entry name" value="Acyl_transf_3_dom"/>
</dbReference>
<gene>
    <name evidence="3" type="ORF">HMPREF1057_01258</name>
</gene>
<dbReference type="Proteomes" id="UP000007995">
    <property type="component" value="Unassembled WGS sequence"/>
</dbReference>
<feature type="transmembrane region" description="Helical" evidence="1">
    <location>
        <begin position="20"/>
        <end position="38"/>
    </location>
</feature>
<proteinExistence type="predicted"/>
<dbReference type="InterPro" id="IPR052734">
    <property type="entry name" value="Nod_factor_acetyltransferase"/>
</dbReference>